<keyword evidence="13" id="KW-1185">Reference proteome</keyword>
<dbReference type="Proteomes" id="UP001197247">
    <property type="component" value="Unassembled WGS sequence"/>
</dbReference>
<evidence type="ECO:0000256" key="3">
    <source>
        <dbReference type="ARBA" id="ARBA00022553"/>
    </source>
</evidence>
<protein>
    <recommendedName>
        <fullName evidence="2">histidine kinase</fullName>
        <ecNumber evidence="2">2.7.13.3</ecNumber>
    </recommendedName>
</protein>
<dbReference type="InterPro" id="IPR050482">
    <property type="entry name" value="Sensor_HK_TwoCompSys"/>
</dbReference>
<dbReference type="Pfam" id="PF02518">
    <property type="entry name" value="HATPase_c"/>
    <property type="match status" value="1"/>
</dbReference>
<dbReference type="EMBL" id="JAHBAY010000007">
    <property type="protein sequence ID" value="MBT0770892.1"/>
    <property type="molecule type" value="Genomic_DNA"/>
</dbReference>
<comment type="caution">
    <text evidence="12">The sequence shown here is derived from an EMBL/GenBank/DDBJ whole genome shotgun (WGS) entry which is preliminary data.</text>
</comment>
<evidence type="ECO:0000256" key="4">
    <source>
        <dbReference type="ARBA" id="ARBA00022679"/>
    </source>
</evidence>
<evidence type="ECO:0000256" key="9">
    <source>
        <dbReference type="SAM" id="Phobius"/>
    </source>
</evidence>
<feature type="transmembrane region" description="Helical" evidence="9">
    <location>
        <begin position="146"/>
        <end position="163"/>
    </location>
</feature>
<dbReference type="SUPFAM" id="SSF55874">
    <property type="entry name" value="ATPase domain of HSP90 chaperone/DNA topoisomerase II/histidine kinase"/>
    <property type="match status" value="1"/>
</dbReference>
<accession>A0ABS5TIJ2</accession>
<dbReference type="EC" id="2.7.13.3" evidence="2"/>
<sequence length="391" mass="40598">MPVPAIDSPAGPSWLPGQPGQPVQWLVSAVVMLAALITVRPVGTSGWGLAVALLLPVNCLFLASRHLPGSMLPDRVAVIWLGAGVLAAAALMTASQEGSAYLFVYFLAGHAGMRLPARPALALAALASGLSTLVLLTGLGPGNHEVPWPVGLTFGLPVLLGMMNRLQRQAMASTLDAARSAERAAHAEARSTVLTERARIARDVHDVLAHSLAGVNMQLELADALLEAGDLDRAREVTGTAHGLVRESLRQAQWTVHTLREDALPLVGSLRAMVESSGHRQGLEVTGDERDLPAPVSQNLLRIAQEALTNATRYAPGASVRVTLDYRAGEVALSIVNGPPPRPPAAVPGGSGMGLIGMRERVALLKGGITAGPITEGADVGGWQVSAVVPA</sequence>
<feature type="domain" description="Histidine kinase/HSP90-like ATPase" evidence="10">
    <location>
        <begin position="298"/>
        <end position="371"/>
    </location>
</feature>
<evidence type="ECO:0000256" key="5">
    <source>
        <dbReference type="ARBA" id="ARBA00022741"/>
    </source>
</evidence>
<reference evidence="12 13" key="1">
    <citation type="submission" date="2021-05" db="EMBL/GenBank/DDBJ databases">
        <title>Kineosporia and Streptomyces sp. nov. two new marine actinobacteria isolated from Coral.</title>
        <authorList>
            <person name="Buangrab K."/>
            <person name="Sutthacheep M."/>
            <person name="Yeemin T."/>
            <person name="Harunari E."/>
            <person name="Igarashi Y."/>
            <person name="Kanchanasin P."/>
            <person name="Tanasupawat S."/>
            <person name="Phongsopitanun W."/>
        </authorList>
    </citation>
    <scope>NUCLEOTIDE SEQUENCE [LARGE SCALE GENOMIC DNA]</scope>
    <source>
        <strain evidence="12 13">J2-2</strain>
    </source>
</reference>
<keyword evidence="9" id="KW-1133">Transmembrane helix</keyword>
<dbReference type="Gene3D" id="3.30.565.10">
    <property type="entry name" value="Histidine kinase-like ATPase, C-terminal domain"/>
    <property type="match status" value="1"/>
</dbReference>
<proteinExistence type="predicted"/>
<feature type="transmembrane region" description="Helical" evidence="9">
    <location>
        <begin position="22"/>
        <end position="39"/>
    </location>
</feature>
<evidence type="ECO:0000313" key="13">
    <source>
        <dbReference type="Proteomes" id="UP001197247"/>
    </source>
</evidence>
<dbReference type="InterPro" id="IPR011712">
    <property type="entry name" value="Sig_transdc_His_kin_sub3_dim/P"/>
</dbReference>
<name>A0ABS5TIJ2_9ACTN</name>
<keyword evidence="9" id="KW-0812">Transmembrane</keyword>
<organism evidence="12 13">
    <name type="scientific">Kineosporia corallincola</name>
    <dbReference type="NCBI Taxonomy" id="2835133"/>
    <lineage>
        <taxon>Bacteria</taxon>
        <taxon>Bacillati</taxon>
        <taxon>Actinomycetota</taxon>
        <taxon>Actinomycetes</taxon>
        <taxon>Kineosporiales</taxon>
        <taxon>Kineosporiaceae</taxon>
        <taxon>Kineosporia</taxon>
    </lineage>
</organism>
<dbReference type="InterPro" id="IPR036890">
    <property type="entry name" value="HATPase_C_sf"/>
</dbReference>
<keyword evidence="8" id="KW-0902">Two-component regulatory system</keyword>
<evidence type="ECO:0000259" key="10">
    <source>
        <dbReference type="Pfam" id="PF02518"/>
    </source>
</evidence>
<comment type="catalytic activity">
    <reaction evidence="1">
        <text>ATP + protein L-histidine = ADP + protein N-phospho-L-histidine.</text>
        <dbReference type="EC" id="2.7.13.3"/>
    </reaction>
</comment>
<evidence type="ECO:0000256" key="1">
    <source>
        <dbReference type="ARBA" id="ARBA00000085"/>
    </source>
</evidence>
<keyword evidence="9" id="KW-0472">Membrane</keyword>
<evidence type="ECO:0000256" key="8">
    <source>
        <dbReference type="ARBA" id="ARBA00023012"/>
    </source>
</evidence>
<feature type="transmembrane region" description="Helical" evidence="9">
    <location>
        <begin position="79"/>
        <end position="108"/>
    </location>
</feature>
<feature type="transmembrane region" description="Helical" evidence="9">
    <location>
        <begin position="46"/>
        <end position="67"/>
    </location>
</feature>
<evidence type="ECO:0000259" key="11">
    <source>
        <dbReference type="Pfam" id="PF07730"/>
    </source>
</evidence>
<keyword evidence="7" id="KW-0067">ATP-binding</keyword>
<keyword evidence="4" id="KW-0808">Transferase</keyword>
<feature type="transmembrane region" description="Helical" evidence="9">
    <location>
        <begin position="120"/>
        <end position="140"/>
    </location>
</feature>
<feature type="domain" description="Signal transduction histidine kinase subgroup 3 dimerisation and phosphoacceptor" evidence="11">
    <location>
        <begin position="196"/>
        <end position="264"/>
    </location>
</feature>
<dbReference type="Pfam" id="PF07730">
    <property type="entry name" value="HisKA_3"/>
    <property type="match status" value="1"/>
</dbReference>
<dbReference type="PANTHER" id="PTHR24421:SF10">
    <property type="entry name" value="NITRATE_NITRITE SENSOR PROTEIN NARQ"/>
    <property type="match status" value="1"/>
</dbReference>
<evidence type="ECO:0000256" key="2">
    <source>
        <dbReference type="ARBA" id="ARBA00012438"/>
    </source>
</evidence>
<dbReference type="Gene3D" id="1.20.5.1930">
    <property type="match status" value="1"/>
</dbReference>
<gene>
    <name evidence="12" type="ORF">KIH74_18275</name>
</gene>
<evidence type="ECO:0000313" key="12">
    <source>
        <dbReference type="EMBL" id="MBT0770892.1"/>
    </source>
</evidence>
<dbReference type="InterPro" id="IPR003594">
    <property type="entry name" value="HATPase_dom"/>
</dbReference>
<evidence type="ECO:0000256" key="6">
    <source>
        <dbReference type="ARBA" id="ARBA00022777"/>
    </source>
</evidence>
<dbReference type="PANTHER" id="PTHR24421">
    <property type="entry name" value="NITRATE/NITRITE SENSOR PROTEIN NARX-RELATED"/>
    <property type="match status" value="1"/>
</dbReference>
<keyword evidence="3" id="KW-0597">Phosphoprotein</keyword>
<keyword evidence="6" id="KW-0418">Kinase</keyword>
<keyword evidence="5" id="KW-0547">Nucleotide-binding</keyword>
<evidence type="ECO:0000256" key="7">
    <source>
        <dbReference type="ARBA" id="ARBA00022840"/>
    </source>
</evidence>
<dbReference type="CDD" id="cd16917">
    <property type="entry name" value="HATPase_UhpB-NarQ-NarX-like"/>
    <property type="match status" value="1"/>
</dbReference>